<keyword evidence="2" id="KW-1185">Reference proteome</keyword>
<name>A0A1I1LCT0_9BACT</name>
<evidence type="ECO:0000313" key="1">
    <source>
        <dbReference type="EMBL" id="SFC70829.1"/>
    </source>
</evidence>
<dbReference type="RefSeq" id="WP_091514196.1">
    <property type="nucleotide sequence ID" value="NZ_FOLE01000008.1"/>
</dbReference>
<organism evidence="1 2">
    <name type="scientific">Flexibacter flexilis DSM 6793</name>
    <dbReference type="NCBI Taxonomy" id="927664"/>
    <lineage>
        <taxon>Bacteria</taxon>
        <taxon>Pseudomonadati</taxon>
        <taxon>Bacteroidota</taxon>
        <taxon>Cytophagia</taxon>
        <taxon>Cytophagales</taxon>
        <taxon>Flexibacteraceae</taxon>
        <taxon>Flexibacter</taxon>
    </lineage>
</organism>
<sequence length="70" mass="7821">MAALNKVEASTVEKVFSKLIKTADSELILERRVLETIEEGDSLLEEVSRAIDELEKAQGVFKSIINKLCK</sequence>
<dbReference type="EMBL" id="FOLE01000008">
    <property type="protein sequence ID" value="SFC70829.1"/>
    <property type="molecule type" value="Genomic_DNA"/>
</dbReference>
<dbReference type="Proteomes" id="UP000199514">
    <property type="component" value="Unassembled WGS sequence"/>
</dbReference>
<evidence type="ECO:0000313" key="2">
    <source>
        <dbReference type="Proteomes" id="UP000199514"/>
    </source>
</evidence>
<dbReference type="STRING" id="927664.SAMN05421780_108171"/>
<proteinExistence type="predicted"/>
<protein>
    <submittedName>
        <fullName evidence="1">Uncharacterized protein</fullName>
    </submittedName>
</protein>
<dbReference type="AlphaFoldDB" id="A0A1I1LCT0"/>
<gene>
    <name evidence="1" type="ORF">SAMN05421780_108171</name>
</gene>
<accession>A0A1I1LCT0</accession>
<reference evidence="1 2" key="1">
    <citation type="submission" date="2016-10" db="EMBL/GenBank/DDBJ databases">
        <authorList>
            <person name="de Groot N.N."/>
        </authorList>
    </citation>
    <scope>NUCLEOTIDE SEQUENCE [LARGE SCALE GENOMIC DNA]</scope>
    <source>
        <strain evidence="1 2">DSM 6793</strain>
    </source>
</reference>